<feature type="compositionally biased region" description="Basic and acidic residues" evidence="1">
    <location>
        <begin position="7"/>
        <end position="16"/>
    </location>
</feature>
<organism evidence="2 3">
    <name type="scientific">Pseudopithomyces chartarum</name>
    <dbReference type="NCBI Taxonomy" id="1892770"/>
    <lineage>
        <taxon>Eukaryota</taxon>
        <taxon>Fungi</taxon>
        <taxon>Dikarya</taxon>
        <taxon>Ascomycota</taxon>
        <taxon>Pezizomycotina</taxon>
        <taxon>Dothideomycetes</taxon>
        <taxon>Pleosporomycetidae</taxon>
        <taxon>Pleosporales</taxon>
        <taxon>Massarineae</taxon>
        <taxon>Didymosphaeriaceae</taxon>
        <taxon>Pseudopithomyces</taxon>
    </lineage>
</organism>
<name>A0AAN6LXY5_9PLEO</name>
<proteinExistence type="predicted"/>
<keyword evidence="3" id="KW-1185">Reference proteome</keyword>
<dbReference type="AlphaFoldDB" id="A0AAN6LXY5"/>
<feature type="compositionally biased region" description="Basic and acidic residues" evidence="1">
    <location>
        <begin position="43"/>
        <end position="69"/>
    </location>
</feature>
<reference evidence="2 3" key="1">
    <citation type="submission" date="2021-02" db="EMBL/GenBank/DDBJ databases">
        <title>Genome assembly of Pseudopithomyces chartarum.</title>
        <authorList>
            <person name="Jauregui R."/>
            <person name="Singh J."/>
            <person name="Voisey C."/>
        </authorList>
    </citation>
    <scope>NUCLEOTIDE SEQUENCE [LARGE SCALE GENOMIC DNA]</scope>
    <source>
        <strain evidence="2 3">AGR01</strain>
    </source>
</reference>
<accession>A0AAN6LXY5</accession>
<dbReference type="EMBL" id="WVTA01000006">
    <property type="protein sequence ID" value="KAK3209266.1"/>
    <property type="molecule type" value="Genomic_DNA"/>
</dbReference>
<dbReference type="Proteomes" id="UP001280581">
    <property type="component" value="Unassembled WGS sequence"/>
</dbReference>
<protein>
    <submittedName>
        <fullName evidence="2">Uncharacterized protein</fullName>
    </submittedName>
</protein>
<evidence type="ECO:0000256" key="1">
    <source>
        <dbReference type="SAM" id="MobiDB-lite"/>
    </source>
</evidence>
<comment type="caution">
    <text evidence="2">The sequence shown here is derived from an EMBL/GenBank/DDBJ whole genome shotgun (WGS) entry which is preliminary data.</text>
</comment>
<feature type="region of interest" description="Disordered" evidence="1">
    <location>
        <begin position="1"/>
        <end position="74"/>
    </location>
</feature>
<evidence type="ECO:0000313" key="2">
    <source>
        <dbReference type="EMBL" id="KAK3209266.1"/>
    </source>
</evidence>
<evidence type="ECO:0000313" key="3">
    <source>
        <dbReference type="Proteomes" id="UP001280581"/>
    </source>
</evidence>
<sequence>MSFLKHLLQEYREPQHRQQNPEQHRPAAQHTPAHGCGSQITLDKVREALHDPDDEHDPYKPDRDDHVVSEQEQPDFDVAADATTVDDVLQATRRYLDAEISKEQDRVDWTTEYKFEKVIQHPKGNHLPQFSSAEELQSISNAHDLLIPLKRLGMAVDKNVMDRIKAGLGPRPFESVDLIQELRIEPRPRVDSGQLLYAEETYDELLAVLQAWNMRVGKEVDVGQARQTLLEALEARCRLIHQVEVGGHNEVLQKQCVSLRQAVHAFRPELENFRSKDLIDQLVIMVAHNGIAYPGLDDELRDLVIKTVFREFRSKIYLGEEHTARRVQLDAEIQRARLQDDSSEEANLLEGRRKLDKESCNQASEQVRTAIKAARKQLHGMVLEDLQALTELQAAQKWAACGIMKAPATLLAQSCIESEDAMDTILQGWDVNIDNVVKAASQSMHTMCRLDADNRRQAKKLAGLDVPKAERKSVMERRRRDHRTPLIMNEVQNQRSQIQDLSRSVSGRMEGLHSNLDHALGAALTSSRTHDALLARVDEGDYHDTEETLCMVKERKLGGEIAGEVVGETRRREGRKE</sequence>
<gene>
    <name evidence="2" type="ORF">GRF29_69g1273191</name>
</gene>